<proteinExistence type="predicted"/>
<feature type="compositionally biased region" description="Polar residues" evidence="2">
    <location>
        <begin position="87"/>
        <end position="106"/>
    </location>
</feature>
<dbReference type="Gene3D" id="3.30.2400.10">
    <property type="entry name" value="Major capsid protein gp5"/>
    <property type="match status" value="1"/>
</dbReference>
<evidence type="ECO:0000259" key="3">
    <source>
        <dbReference type="Pfam" id="PF05065"/>
    </source>
</evidence>
<name>A0ABS5NTP0_9BACI</name>
<keyword evidence="5" id="KW-1185">Reference proteome</keyword>
<dbReference type="Gene3D" id="3.30.2320.10">
    <property type="entry name" value="hypothetical protein PF0899 domain"/>
    <property type="match status" value="1"/>
</dbReference>
<feature type="region of interest" description="Disordered" evidence="2">
    <location>
        <begin position="83"/>
        <end position="112"/>
    </location>
</feature>
<organism evidence="4 5">
    <name type="scientific">Cytobacillus citreus</name>
    <dbReference type="NCBI Taxonomy" id="2833586"/>
    <lineage>
        <taxon>Bacteria</taxon>
        <taxon>Bacillati</taxon>
        <taxon>Bacillota</taxon>
        <taxon>Bacilli</taxon>
        <taxon>Bacillales</taxon>
        <taxon>Bacillaceae</taxon>
        <taxon>Cytobacillus</taxon>
    </lineage>
</organism>
<dbReference type="Proteomes" id="UP000681027">
    <property type="component" value="Unassembled WGS sequence"/>
</dbReference>
<evidence type="ECO:0000313" key="4">
    <source>
        <dbReference type="EMBL" id="MBS4191195.1"/>
    </source>
</evidence>
<evidence type="ECO:0000256" key="1">
    <source>
        <dbReference type="ARBA" id="ARBA00004328"/>
    </source>
</evidence>
<feature type="domain" description="Phage capsid-like C-terminal" evidence="3">
    <location>
        <begin position="154"/>
        <end position="417"/>
    </location>
</feature>
<dbReference type="InterPro" id="IPR024455">
    <property type="entry name" value="Phage_capsid"/>
</dbReference>
<dbReference type="EMBL" id="JAGYPM010000003">
    <property type="protein sequence ID" value="MBS4191195.1"/>
    <property type="molecule type" value="Genomic_DNA"/>
</dbReference>
<comment type="subcellular location">
    <subcellularLocation>
        <location evidence="1">Virion</location>
    </subcellularLocation>
</comment>
<comment type="caution">
    <text evidence="4">The sequence shown here is derived from an EMBL/GenBank/DDBJ whole genome shotgun (WGS) entry which is preliminary data.</text>
</comment>
<evidence type="ECO:0000313" key="5">
    <source>
        <dbReference type="Proteomes" id="UP000681027"/>
    </source>
</evidence>
<protein>
    <submittedName>
        <fullName evidence="4">Phage major capsid protein</fullName>
    </submittedName>
</protein>
<reference evidence="4 5" key="1">
    <citation type="submission" date="2021-05" db="EMBL/GenBank/DDBJ databases">
        <title>Novel Bacillus species.</title>
        <authorList>
            <person name="Liu G."/>
        </authorList>
    </citation>
    <scope>NUCLEOTIDE SEQUENCE [LARGE SCALE GENOMIC DNA]</scope>
    <source>
        <strain evidence="4 5">FJAT-49705</strain>
    </source>
</reference>
<dbReference type="RefSeq" id="WP_213102653.1">
    <property type="nucleotide sequence ID" value="NZ_JAGYPM010000003.1"/>
</dbReference>
<sequence>MLKQLMLSKKIEQRKSTLAELLISEENFAKRSKELEASIEEANTDEEVAVVEEEITKLEDEKKELSDKKSNLESEITELEGELEQLNSQAPSNNTRSNKANKTTNNFKEESRMKVNKYETRSQMVERLNMEEVQEFYGKVREAVLNKRSLTGEGLLIPEAVMDKIQPMIGDYSSLYKEVEVMKLNGTARAIVDGAIPEAIWTEMTGSVQELALAFEGVELDGYKVGGFVPVPNSILEDSMIDLANFVEDRIARAIAKAVDKSILNGTGAIGKQPEGIIPAVTSASKTSDFKLGSLLPLVGAVDNGEDGVGEVIAVMKRVTYYNYILPQTIVNTSDGRQVVQGVDNPNIAGIRVVFSQYAPDDALVFGDFKQYMLGERRGVQLATSSDVRFVEDQTVFKGTARYDGKPANNGAFVLVNYAPAV</sequence>
<dbReference type="Pfam" id="PF05065">
    <property type="entry name" value="Phage_capsid"/>
    <property type="match status" value="1"/>
</dbReference>
<dbReference type="SUPFAM" id="SSF56563">
    <property type="entry name" value="Major capsid protein gp5"/>
    <property type="match status" value="1"/>
</dbReference>
<gene>
    <name evidence="4" type="ORF">KHA94_13480</name>
</gene>
<dbReference type="NCBIfam" id="TIGR01554">
    <property type="entry name" value="major_cap_HK97"/>
    <property type="match status" value="1"/>
</dbReference>
<accession>A0ABS5NTP0</accession>
<evidence type="ECO:0000256" key="2">
    <source>
        <dbReference type="SAM" id="MobiDB-lite"/>
    </source>
</evidence>
<dbReference type="InterPro" id="IPR054612">
    <property type="entry name" value="Phage_capsid-like_C"/>
</dbReference>